<protein>
    <recommendedName>
        <fullName evidence="1">F-box domain-containing protein</fullName>
    </recommendedName>
</protein>
<sequence>MQSGGRKWEDLEMECLSNIFSRLALDDLTMAVPFVCRSWFAAASNPNAWRVLNFRLLDFMPWSGFAKRFAAQYLVSRFSFSGFLKLAVRHSHGVATELMLPRHLTSMEDLVFASKGCPRLKTLALPNLALDDEACIPNLIVKWKALEKLEMESKPFIFPLWQLRLGKTARTSMNCGSYLPKEELLFVLEGCRELDSLTAKNCVGFEADDAVKRKAFELKIFEHEGSELANDRWHEIDECDDLHHVYVI</sequence>
<dbReference type="AlphaFoldDB" id="A0A835QEV1"/>
<dbReference type="InterPro" id="IPR001810">
    <property type="entry name" value="F-box_dom"/>
</dbReference>
<dbReference type="InterPro" id="IPR032675">
    <property type="entry name" value="LRR_dom_sf"/>
</dbReference>
<evidence type="ECO:0000313" key="2">
    <source>
        <dbReference type="EMBL" id="KAG0467822.1"/>
    </source>
</evidence>
<comment type="caution">
    <text evidence="2">The sequence shown here is derived from an EMBL/GenBank/DDBJ whole genome shotgun (WGS) entry which is preliminary data.</text>
</comment>
<feature type="domain" description="F-box" evidence="1">
    <location>
        <begin position="14"/>
        <end position="54"/>
    </location>
</feature>
<dbReference type="Pfam" id="PF12937">
    <property type="entry name" value="F-box-like"/>
    <property type="match status" value="1"/>
</dbReference>
<accession>A0A835QEV1</accession>
<dbReference type="Proteomes" id="UP000639772">
    <property type="component" value="Chromosome 9"/>
</dbReference>
<gene>
    <name evidence="2" type="ORF">HPP92_017150</name>
</gene>
<dbReference type="PANTHER" id="PTHR38926">
    <property type="entry name" value="F-BOX DOMAIN CONTAINING PROTEIN, EXPRESSED"/>
    <property type="match status" value="1"/>
</dbReference>
<proteinExistence type="predicted"/>
<dbReference type="Gene3D" id="3.80.10.10">
    <property type="entry name" value="Ribonuclease Inhibitor"/>
    <property type="match status" value="1"/>
</dbReference>
<evidence type="ECO:0000259" key="1">
    <source>
        <dbReference type="Pfam" id="PF12937"/>
    </source>
</evidence>
<dbReference type="OrthoDB" id="1929062at2759"/>
<name>A0A835QEV1_VANPL</name>
<organism evidence="2 3">
    <name type="scientific">Vanilla planifolia</name>
    <name type="common">Vanilla</name>
    <dbReference type="NCBI Taxonomy" id="51239"/>
    <lineage>
        <taxon>Eukaryota</taxon>
        <taxon>Viridiplantae</taxon>
        <taxon>Streptophyta</taxon>
        <taxon>Embryophyta</taxon>
        <taxon>Tracheophyta</taxon>
        <taxon>Spermatophyta</taxon>
        <taxon>Magnoliopsida</taxon>
        <taxon>Liliopsida</taxon>
        <taxon>Asparagales</taxon>
        <taxon>Orchidaceae</taxon>
        <taxon>Vanilloideae</taxon>
        <taxon>Vanilleae</taxon>
        <taxon>Vanilla</taxon>
    </lineage>
</organism>
<dbReference type="PANTHER" id="PTHR38926:SF5">
    <property type="entry name" value="F-BOX AND LEUCINE-RICH REPEAT PROTEIN 6"/>
    <property type="match status" value="1"/>
</dbReference>
<dbReference type="EMBL" id="JADCNM010000009">
    <property type="protein sequence ID" value="KAG0467822.1"/>
    <property type="molecule type" value="Genomic_DNA"/>
</dbReference>
<dbReference type="SUPFAM" id="SSF81383">
    <property type="entry name" value="F-box domain"/>
    <property type="match status" value="1"/>
</dbReference>
<evidence type="ECO:0000313" key="3">
    <source>
        <dbReference type="Proteomes" id="UP000639772"/>
    </source>
</evidence>
<reference evidence="2 3" key="1">
    <citation type="journal article" date="2020" name="Nat. Food">
        <title>A phased Vanilla planifolia genome enables genetic improvement of flavour and production.</title>
        <authorList>
            <person name="Hasing T."/>
            <person name="Tang H."/>
            <person name="Brym M."/>
            <person name="Khazi F."/>
            <person name="Huang T."/>
            <person name="Chambers A.H."/>
        </authorList>
    </citation>
    <scope>NUCLEOTIDE SEQUENCE [LARGE SCALE GENOMIC DNA]</scope>
    <source>
        <tissue evidence="2">Leaf</tissue>
    </source>
</reference>
<dbReference type="InterPro" id="IPR036047">
    <property type="entry name" value="F-box-like_dom_sf"/>
</dbReference>